<evidence type="ECO:0000313" key="1">
    <source>
        <dbReference type="EMBL" id="CAH0719720.1"/>
    </source>
</evidence>
<proteinExistence type="predicted"/>
<dbReference type="AlphaFoldDB" id="A0A8J9V472"/>
<dbReference type="EMBL" id="OV170234">
    <property type="protein sequence ID" value="CAH0719720.1"/>
    <property type="molecule type" value="Genomic_DNA"/>
</dbReference>
<dbReference type="Proteomes" id="UP000838878">
    <property type="component" value="Chromosome 14"/>
</dbReference>
<feature type="non-terminal residue" evidence="1">
    <location>
        <position position="70"/>
    </location>
</feature>
<keyword evidence="2" id="KW-1185">Reference proteome</keyword>
<organism evidence="1 2">
    <name type="scientific">Brenthis ino</name>
    <name type="common">lesser marbled fritillary</name>
    <dbReference type="NCBI Taxonomy" id="405034"/>
    <lineage>
        <taxon>Eukaryota</taxon>
        <taxon>Metazoa</taxon>
        <taxon>Ecdysozoa</taxon>
        <taxon>Arthropoda</taxon>
        <taxon>Hexapoda</taxon>
        <taxon>Insecta</taxon>
        <taxon>Pterygota</taxon>
        <taxon>Neoptera</taxon>
        <taxon>Endopterygota</taxon>
        <taxon>Lepidoptera</taxon>
        <taxon>Glossata</taxon>
        <taxon>Ditrysia</taxon>
        <taxon>Papilionoidea</taxon>
        <taxon>Nymphalidae</taxon>
        <taxon>Heliconiinae</taxon>
        <taxon>Argynnini</taxon>
        <taxon>Brenthis</taxon>
    </lineage>
</organism>
<name>A0A8J9V472_9NEOP</name>
<reference evidence="1" key="1">
    <citation type="submission" date="2021-12" db="EMBL/GenBank/DDBJ databases">
        <authorList>
            <person name="Martin H S."/>
        </authorList>
    </citation>
    <scope>NUCLEOTIDE SEQUENCE</scope>
</reference>
<evidence type="ECO:0000313" key="2">
    <source>
        <dbReference type="Proteomes" id="UP000838878"/>
    </source>
</evidence>
<sequence length="70" mass="8216">MYVPKVHDHARTMYAREDGGRHSILILCPVRETYLQLVNNIMYNDIRRYSPTWRDASRAPAVNRASERAL</sequence>
<gene>
    <name evidence="1" type="ORF">BINO364_LOCUS6023</name>
</gene>
<accession>A0A8J9V472</accession>
<protein>
    <submittedName>
        <fullName evidence="1">Uncharacterized protein</fullName>
    </submittedName>
</protein>